<dbReference type="AlphaFoldDB" id="A0A927BC08"/>
<dbReference type="RefSeq" id="WP_191004823.1">
    <property type="nucleotide sequence ID" value="NZ_JACXAD010000008.1"/>
</dbReference>
<reference evidence="3" key="1">
    <citation type="submission" date="2020-09" db="EMBL/GenBank/DDBJ databases">
        <authorList>
            <person name="Kim M.K."/>
        </authorList>
    </citation>
    <scope>NUCLEOTIDE SEQUENCE</scope>
    <source>
        <strain evidence="3">BT664</strain>
    </source>
</reference>
<dbReference type="InterPro" id="IPR026444">
    <property type="entry name" value="Secre_tail"/>
</dbReference>
<evidence type="ECO:0000259" key="1">
    <source>
        <dbReference type="Pfam" id="PF13229"/>
    </source>
</evidence>
<comment type="caution">
    <text evidence="3">The sequence shown here is derived from an EMBL/GenBank/DDBJ whole genome shotgun (WGS) entry which is preliminary data.</text>
</comment>
<protein>
    <submittedName>
        <fullName evidence="3">Right-handed parallel beta-helix repeat-containing protein</fullName>
    </submittedName>
</protein>
<dbReference type="SMART" id="SM00710">
    <property type="entry name" value="PbH1"/>
    <property type="match status" value="4"/>
</dbReference>
<dbReference type="SUPFAM" id="SSF51126">
    <property type="entry name" value="Pectin lyase-like"/>
    <property type="match status" value="1"/>
</dbReference>
<dbReference type="NCBIfam" id="TIGR04183">
    <property type="entry name" value="Por_Secre_tail"/>
    <property type="match status" value="1"/>
</dbReference>
<feature type="domain" description="Secretion system C-terminal sorting" evidence="2">
    <location>
        <begin position="601"/>
        <end position="675"/>
    </location>
</feature>
<proteinExistence type="predicted"/>
<name>A0A927BC08_9BACT</name>
<dbReference type="Pfam" id="PF13229">
    <property type="entry name" value="Beta_helix"/>
    <property type="match status" value="1"/>
</dbReference>
<dbReference type="Pfam" id="PF18962">
    <property type="entry name" value="Por_Secre_tail"/>
    <property type="match status" value="1"/>
</dbReference>
<organism evidence="3 4">
    <name type="scientific">Hymenobacter montanus</name>
    <dbReference type="NCBI Taxonomy" id="2771359"/>
    <lineage>
        <taxon>Bacteria</taxon>
        <taxon>Pseudomonadati</taxon>
        <taxon>Bacteroidota</taxon>
        <taxon>Cytophagia</taxon>
        <taxon>Cytophagales</taxon>
        <taxon>Hymenobacteraceae</taxon>
        <taxon>Hymenobacter</taxon>
    </lineage>
</organism>
<dbReference type="InterPro" id="IPR039448">
    <property type="entry name" value="Beta_helix"/>
</dbReference>
<sequence>MKIYTSSLFLGIAVTRLGFGQSASSTHSDDTALANGKAFARFGFIVLLILTTFSSYGTKIVLDAQVFNSTDVTTIVRNAINSSADTIVVKNTGSPWIVQPITIFNKSNKTIIFDYGVTLKAKSGAFADTYATLLKLNTCANFKIIGYGATFEMIKSEYLDGEFRHAIDLTDCNNISISGLLVKDSGGDGLILMGWEGGQYFCNNVRITDCVFDNNKRQGCSIISAKNVFIENCTFSNTKGTPPGSGIDIEPDSEDEFVENIQIRKCKFTNNFGPGLSFGFYKLTSASRISVSVDDCYFSYNCDPLAEIYQGAEISYTEPKNENLTGLITFNRCFVDGSYRPAFAASKSAHNMPLIFNDCVFKNVSQSTNLPYNYPIWLEVQDYRDPIQYLGGITFARSTLEYRTNYKFAWINGWNNSPGAKDINIDLTVIHPTLNTVANNSAVFSNVLSQVNVNLNIRYLSSMPSKSLTLTNTDNDTISKRICTKKSISLSSPTASSLPIALNYTVTGTASNRIDYHQLKGFMLLKQNTTQSSDTLQAINPQLNSSNLSAILSPVNNNGNTIATNAQFIAKISPTRCNPTTITNTKVESSQPTEALMLKLHPNPASREVTISLEGFKGESAVQVKMSDMAGKPFLRQQVQPGAPEVTLSVGHLPQGLFIVTVQGSKTAKSAKLVITK</sequence>
<evidence type="ECO:0000313" key="4">
    <source>
        <dbReference type="Proteomes" id="UP000612233"/>
    </source>
</evidence>
<evidence type="ECO:0000313" key="3">
    <source>
        <dbReference type="EMBL" id="MBD2768005.1"/>
    </source>
</evidence>
<dbReference type="InterPro" id="IPR006626">
    <property type="entry name" value="PbH1"/>
</dbReference>
<gene>
    <name evidence="3" type="ORF">IC235_08900</name>
</gene>
<accession>A0A927BC08</accession>
<keyword evidence="4" id="KW-1185">Reference proteome</keyword>
<dbReference type="Gene3D" id="2.160.20.10">
    <property type="entry name" value="Single-stranded right-handed beta-helix, Pectin lyase-like"/>
    <property type="match status" value="1"/>
</dbReference>
<evidence type="ECO:0000259" key="2">
    <source>
        <dbReference type="Pfam" id="PF18962"/>
    </source>
</evidence>
<feature type="domain" description="Right handed beta helix" evidence="1">
    <location>
        <begin position="164"/>
        <end position="311"/>
    </location>
</feature>
<dbReference type="EMBL" id="JACXAD010000008">
    <property type="protein sequence ID" value="MBD2768005.1"/>
    <property type="molecule type" value="Genomic_DNA"/>
</dbReference>
<dbReference type="InterPro" id="IPR012334">
    <property type="entry name" value="Pectin_lyas_fold"/>
</dbReference>
<dbReference type="InterPro" id="IPR011050">
    <property type="entry name" value="Pectin_lyase_fold/virulence"/>
</dbReference>
<dbReference type="Proteomes" id="UP000612233">
    <property type="component" value="Unassembled WGS sequence"/>
</dbReference>